<dbReference type="RefSeq" id="XP_007768422.1">
    <property type="nucleotide sequence ID" value="XM_007770232.1"/>
</dbReference>
<dbReference type="AlphaFoldDB" id="A0A5M3MQQ3"/>
<sequence length="219" mass="23366">MAVYDTLSNASLRDFVPSRDGPSRQRALSTASDISTSSYQSLIISSWILKSSQAPQSAAEPGYDTAQGSFTVTPPASELLYSYLHIVGGPSHRQSTKAKDKRTADASPHEPTDSGSASPLPSPTSLHGPSISRTSSPDTCSERTPAPSSVPRLDDSFAKLHPILEAVEGASQFSSQTVCVACGKHGRDFPRCPRCGDLWCSRQCRMQGGKRHVCRAATN</sequence>
<protein>
    <recommendedName>
        <fullName evidence="4">HIT-type domain-containing protein</fullName>
    </recommendedName>
</protein>
<evidence type="ECO:0000313" key="2">
    <source>
        <dbReference type="EMBL" id="EIW80975.1"/>
    </source>
</evidence>
<reference evidence="3" key="1">
    <citation type="journal article" date="2012" name="Science">
        <title>The Paleozoic origin of enzymatic lignin decomposition reconstructed from 31 fungal genomes.</title>
        <authorList>
            <person name="Floudas D."/>
            <person name="Binder M."/>
            <person name="Riley R."/>
            <person name="Barry K."/>
            <person name="Blanchette R.A."/>
            <person name="Henrissat B."/>
            <person name="Martinez A.T."/>
            <person name="Otillar R."/>
            <person name="Spatafora J.W."/>
            <person name="Yadav J.S."/>
            <person name="Aerts A."/>
            <person name="Benoit I."/>
            <person name="Boyd A."/>
            <person name="Carlson A."/>
            <person name="Copeland A."/>
            <person name="Coutinho P.M."/>
            <person name="de Vries R.P."/>
            <person name="Ferreira P."/>
            <person name="Findley K."/>
            <person name="Foster B."/>
            <person name="Gaskell J."/>
            <person name="Glotzer D."/>
            <person name="Gorecki P."/>
            <person name="Heitman J."/>
            <person name="Hesse C."/>
            <person name="Hori C."/>
            <person name="Igarashi K."/>
            <person name="Jurgens J.A."/>
            <person name="Kallen N."/>
            <person name="Kersten P."/>
            <person name="Kohler A."/>
            <person name="Kuees U."/>
            <person name="Kumar T.K.A."/>
            <person name="Kuo A."/>
            <person name="LaButti K."/>
            <person name="Larrondo L.F."/>
            <person name="Lindquist E."/>
            <person name="Ling A."/>
            <person name="Lombard V."/>
            <person name="Lucas S."/>
            <person name="Lundell T."/>
            <person name="Martin R."/>
            <person name="McLaughlin D.J."/>
            <person name="Morgenstern I."/>
            <person name="Morin E."/>
            <person name="Murat C."/>
            <person name="Nagy L.G."/>
            <person name="Nolan M."/>
            <person name="Ohm R.A."/>
            <person name="Patyshakuliyeva A."/>
            <person name="Rokas A."/>
            <person name="Ruiz-Duenas F.J."/>
            <person name="Sabat G."/>
            <person name="Salamov A."/>
            <person name="Samejima M."/>
            <person name="Schmutz J."/>
            <person name="Slot J.C."/>
            <person name="St John F."/>
            <person name="Stenlid J."/>
            <person name="Sun H."/>
            <person name="Sun S."/>
            <person name="Syed K."/>
            <person name="Tsang A."/>
            <person name="Wiebenga A."/>
            <person name="Young D."/>
            <person name="Pisabarro A."/>
            <person name="Eastwood D.C."/>
            <person name="Martin F."/>
            <person name="Cullen D."/>
            <person name="Grigoriev I.V."/>
            <person name="Hibbett D.S."/>
        </authorList>
    </citation>
    <scope>NUCLEOTIDE SEQUENCE [LARGE SCALE GENOMIC DNA]</scope>
    <source>
        <strain evidence="3">RWD-64-598 SS2</strain>
    </source>
</reference>
<evidence type="ECO:0000256" key="1">
    <source>
        <dbReference type="SAM" id="MobiDB-lite"/>
    </source>
</evidence>
<feature type="compositionally biased region" description="Polar residues" evidence="1">
    <location>
        <begin position="113"/>
        <end position="139"/>
    </location>
</feature>
<feature type="region of interest" description="Disordered" evidence="1">
    <location>
        <begin position="90"/>
        <end position="154"/>
    </location>
</feature>
<evidence type="ECO:0008006" key="4">
    <source>
        <dbReference type="Google" id="ProtNLM"/>
    </source>
</evidence>
<dbReference type="KEGG" id="cput:CONPUDRAFT_137097"/>
<gene>
    <name evidence="2" type="ORF">CONPUDRAFT_137097</name>
</gene>
<feature type="compositionally biased region" description="Basic and acidic residues" evidence="1">
    <location>
        <begin position="97"/>
        <end position="112"/>
    </location>
</feature>
<proteinExistence type="predicted"/>
<accession>A0A5M3MQQ3</accession>
<name>A0A5M3MQQ3_CONPW</name>
<dbReference type="OrthoDB" id="2526979at2759"/>
<dbReference type="GeneID" id="19200983"/>
<dbReference type="Proteomes" id="UP000053558">
    <property type="component" value="Unassembled WGS sequence"/>
</dbReference>
<evidence type="ECO:0000313" key="3">
    <source>
        <dbReference type="Proteomes" id="UP000053558"/>
    </source>
</evidence>
<keyword evidence="3" id="KW-1185">Reference proteome</keyword>
<organism evidence="2 3">
    <name type="scientific">Coniophora puteana (strain RWD-64-598)</name>
    <name type="common">Brown rot fungus</name>
    <dbReference type="NCBI Taxonomy" id="741705"/>
    <lineage>
        <taxon>Eukaryota</taxon>
        <taxon>Fungi</taxon>
        <taxon>Dikarya</taxon>
        <taxon>Basidiomycota</taxon>
        <taxon>Agaricomycotina</taxon>
        <taxon>Agaricomycetes</taxon>
        <taxon>Agaricomycetidae</taxon>
        <taxon>Boletales</taxon>
        <taxon>Coniophorineae</taxon>
        <taxon>Coniophoraceae</taxon>
        <taxon>Coniophora</taxon>
    </lineage>
</organism>
<comment type="caution">
    <text evidence="2">The sequence shown here is derived from an EMBL/GenBank/DDBJ whole genome shotgun (WGS) entry which is preliminary data.</text>
</comment>
<dbReference type="EMBL" id="JH711578">
    <property type="protein sequence ID" value="EIW80975.1"/>
    <property type="molecule type" value="Genomic_DNA"/>
</dbReference>